<sequence>MSSAAPKKKVNRAKARLERRAAEMEAQRQEAAAEAANMPDLKARESQQMNNKLESMGLVEHNINADGHCLYSAFAHQLARLELSDETYKSLRTKAAEYMRRHPEDFIPFLSGQDLDEVSLEAYTNELENTPRWGGEMEIIALAREFSVAVTIIQPQGNLLKFEETNSKGIMMTRYEHMYSLGAHFNSVNSK</sequence>
<dbReference type="PROSITE" id="PS50802">
    <property type="entry name" value="OTU"/>
    <property type="match status" value="1"/>
</dbReference>
<dbReference type="OrthoDB" id="415023at2759"/>
<dbReference type="Pfam" id="PF02338">
    <property type="entry name" value="OTU"/>
    <property type="match status" value="1"/>
</dbReference>
<dbReference type="PANTHER" id="PTHR12419">
    <property type="entry name" value="OTU DOMAIN CONTAINING PROTEIN"/>
    <property type="match status" value="1"/>
</dbReference>
<dbReference type="SUPFAM" id="SSF54001">
    <property type="entry name" value="Cysteine proteinases"/>
    <property type="match status" value="1"/>
</dbReference>
<protein>
    <recommendedName>
        <fullName evidence="2">OTU domain-containing protein</fullName>
    </recommendedName>
</protein>
<dbReference type="CDD" id="cd22762">
    <property type="entry name" value="OTU_fungi_OTU2-like"/>
    <property type="match status" value="1"/>
</dbReference>
<name>R4XDX5_TAPDE</name>
<proteinExistence type="predicted"/>
<evidence type="ECO:0000256" key="1">
    <source>
        <dbReference type="SAM" id="MobiDB-lite"/>
    </source>
</evidence>
<dbReference type="InterPro" id="IPR003323">
    <property type="entry name" value="OTU_dom"/>
</dbReference>
<feature type="region of interest" description="Disordered" evidence="1">
    <location>
        <begin position="1"/>
        <end position="36"/>
    </location>
</feature>
<accession>R4XDX5</accession>
<comment type="caution">
    <text evidence="3">The sequence shown here is derived from an EMBL/GenBank/DDBJ whole genome shotgun (WGS) entry which is preliminary data.</text>
</comment>
<dbReference type="AlphaFoldDB" id="R4XDX5"/>
<dbReference type="Gene3D" id="3.90.70.80">
    <property type="match status" value="1"/>
</dbReference>
<dbReference type="Proteomes" id="UP000013776">
    <property type="component" value="Unassembled WGS sequence"/>
</dbReference>
<dbReference type="InterPro" id="IPR049771">
    <property type="entry name" value="OTU2-like_OTU"/>
</dbReference>
<dbReference type="PANTHER" id="PTHR12419:SF10">
    <property type="entry name" value="DEUBIQUITINASE OTUD6B"/>
    <property type="match status" value="1"/>
</dbReference>
<dbReference type="STRING" id="1097556.R4XDX5"/>
<dbReference type="GO" id="GO:0004843">
    <property type="term" value="F:cysteine-type deubiquitinase activity"/>
    <property type="evidence" value="ECO:0007669"/>
    <property type="project" value="TreeGrafter"/>
</dbReference>
<dbReference type="EMBL" id="CAHR02000185">
    <property type="protein sequence ID" value="CCG83852.1"/>
    <property type="molecule type" value="Genomic_DNA"/>
</dbReference>
<dbReference type="GO" id="GO:0016579">
    <property type="term" value="P:protein deubiquitination"/>
    <property type="evidence" value="ECO:0007669"/>
    <property type="project" value="TreeGrafter"/>
</dbReference>
<organism evidence="3 4">
    <name type="scientific">Taphrina deformans (strain PYCC 5710 / ATCC 11124 / CBS 356.35 / IMI 108563 / JCM 9778 / NBRC 8474)</name>
    <name type="common">Peach leaf curl fungus</name>
    <name type="synonym">Lalaria deformans</name>
    <dbReference type="NCBI Taxonomy" id="1097556"/>
    <lineage>
        <taxon>Eukaryota</taxon>
        <taxon>Fungi</taxon>
        <taxon>Dikarya</taxon>
        <taxon>Ascomycota</taxon>
        <taxon>Taphrinomycotina</taxon>
        <taxon>Taphrinomycetes</taxon>
        <taxon>Taphrinales</taxon>
        <taxon>Taphrinaceae</taxon>
        <taxon>Taphrina</taxon>
    </lineage>
</organism>
<evidence type="ECO:0000259" key="2">
    <source>
        <dbReference type="PROSITE" id="PS50802"/>
    </source>
</evidence>
<reference evidence="3 4" key="1">
    <citation type="journal article" date="2013" name="MBio">
        <title>Genome sequencing of the plant pathogen Taphrina deformans, the causal agent of peach leaf curl.</title>
        <authorList>
            <person name="Cisse O.H."/>
            <person name="Almeida J.M.G.C.F."/>
            <person name="Fonseca A."/>
            <person name="Kumar A.A."/>
            <person name="Salojaervi J."/>
            <person name="Overmyer K."/>
            <person name="Hauser P.M."/>
            <person name="Pagni M."/>
        </authorList>
    </citation>
    <scope>NUCLEOTIDE SEQUENCE [LARGE SCALE GENOMIC DNA]</scope>
    <source>
        <strain evidence="4">PYCC 5710 / ATCC 11124 / CBS 356.35 / IMI 108563 / JCM 9778 / NBRC 8474</strain>
    </source>
</reference>
<evidence type="ECO:0000313" key="3">
    <source>
        <dbReference type="EMBL" id="CCG83852.1"/>
    </source>
</evidence>
<feature type="compositionally biased region" description="Basic and acidic residues" evidence="1">
    <location>
        <begin position="15"/>
        <end position="28"/>
    </location>
</feature>
<feature type="domain" description="OTU" evidence="2">
    <location>
        <begin position="58"/>
        <end position="191"/>
    </location>
</feature>
<dbReference type="InterPro" id="IPR038765">
    <property type="entry name" value="Papain-like_cys_pep_sf"/>
</dbReference>
<evidence type="ECO:0000313" key="4">
    <source>
        <dbReference type="Proteomes" id="UP000013776"/>
    </source>
</evidence>
<dbReference type="InterPro" id="IPR050704">
    <property type="entry name" value="Peptidase_C85-like"/>
</dbReference>
<dbReference type="VEuPathDB" id="FungiDB:TAPDE_004177"/>
<feature type="compositionally biased region" description="Basic residues" evidence="1">
    <location>
        <begin position="1"/>
        <end position="14"/>
    </location>
</feature>
<gene>
    <name evidence="3" type="ORF">TAPDE_004177</name>
</gene>
<dbReference type="eggNOG" id="KOG2606">
    <property type="taxonomic scope" value="Eukaryota"/>
</dbReference>
<keyword evidence="4" id="KW-1185">Reference proteome</keyword>